<feature type="domain" description="Methyltransferase type 11" evidence="2">
    <location>
        <begin position="58"/>
        <end position="154"/>
    </location>
</feature>
<name>A0AA90KBN1_9ACTN</name>
<accession>A0AA90KBN1</accession>
<dbReference type="InterPro" id="IPR029063">
    <property type="entry name" value="SAM-dependent_MTases_sf"/>
</dbReference>
<evidence type="ECO:0000256" key="1">
    <source>
        <dbReference type="SAM" id="Phobius"/>
    </source>
</evidence>
<comment type="caution">
    <text evidence="3">The sequence shown here is derived from an EMBL/GenBank/DDBJ whole genome shotgun (WGS) entry which is preliminary data.</text>
</comment>
<dbReference type="RefSeq" id="WP_271312399.1">
    <property type="nucleotide sequence ID" value="NZ_JABXJJ020000047.1"/>
</dbReference>
<keyword evidence="1" id="KW-0472">Membrane</keyword>
<dbReference type="GO" id="GO:0032259">
    <property type="term" value="P:methylation"/>
    <property type="evidence" value="ECO:0007669"/>
    <property type="project" value="UniProtKB-KW"/>
</dbReference>
<keyword evidence="1" id="KW-1133">Transmembrane helix</keyword>
<dbReference type="Pfam" id="PF08241">
    <property type="entry name" value="Methyltransf_11"/>
    <property type="match status" value="1"/>
</dbReference>
<dbReference type="InterPro" id="IPR013216">
    <property type="entry name" value="Methyltransf_11"/>
</dbReference>
<dbReference type="AlphaFoldDB" id="A0AA90KBN1"/>
<dbReference type="Gene3D" id="3.40.50.150">
    <property type="entry name" value="Vaccinia Virus protein VP39"/>
    <property type="match status" value="1"/>
</dbReference>
<sequence length="277" mass="29384">MGEAGRPVVPGARGYQPEGELGGFEQEVERLEHQAALTWAHEWRVLRPLAPSHGGAVLDAGCGNGAVTAAIRDELPGTRVVGLDTHPGLLDRARARGAAGRGAELFLGDIGDTPFADATFDLVLSRYVFQHLPEPVAVARELLRILRPGGYLAVVDVDAGLWGAAEPDLSGLSREAYRAFGAAQSADGGDRLIARRLPRVLREAGCTDVTVRPFAYTSDEVGLAALAPQLSPERLLPLVERGAIGMTAYVRAMSAWQSFVASDGFVLLLGFAVVGRR</sequence>
<evidence type="ECO:0000313" key="3">
    <source>
        <dbReference type="EMBL" id="MDI5973542.1"/>
    </source>
</evidence>
<keyword evidence="1" id="KW-0812">Transmembrane</keyword>
<keyword evidence="3" id="KW-0808">Transferase</keyword>
<keyword evidence="3" id="KW-0489">Methyltransferase</keyword>
<proteinExistence type="predicted"/>
<feature type="transmembrane region" description="Helical" evidence="1">
    <location>
        <begin position="255"/>
        <end position="274"/>
    </location>
</feature>
<gene>
    <name evidence="3" type="ORF">POF50_030090</name>
</gene>
<dbReference type="GO" id="GO:0008757">
    <property type="term" value="F:S-adenosylmethionine-dependent methyltransferase activity"/>
    <property type="evidence" value="ECO:0007669"/>
    <property type="project" value="InterPro"/>
</dbReference>
<evidence type="ECO:0000259" key="2">
    <source>
        <dbReference type="Pfam" id="PF08241"/>
    </source>
</evidence>
<dbReference type="SUPFAM" id="SSF53335">
    <property type="entry name" value="S-adenosyl-L-methionine-dependent methyltransferases"/>
    <property type="match status" value="1"/>
</dbReference>
<reference evidence="3" key="1">
    <citation type="submission" date="2023-05" db="EMBL/GenBank/DDBJ databases">
        <title>Streptantibioticus silvisoli sp. nov., acidotolerant actinomycetes 1 from pine litter.</title>
        <authorList>
            <person name="Swiecimska M."/>
            <person name="Golinska P."/>
            <person name="Sangal V."/>
            <person name="Wachnowicz B."/>
            <person name="Goodfellow M."/>
        </authorList>
    </citation>
    <scope>NUCLEOTIDE SEQUENCE</scope>
    <source>
        <strain evidence="3">SL13</strain>
    </source>
</reference>
<protein>
    <submittedName>
        <fullName evidence="3">Methyltransferase domain-containing protein</fullName>
    </submittedName>
</protein>
<dbReference type="PANTHER" id="PTHR43591">
    <property type="entry name" value="METHYLTRANSFERASE"/>
    <property type="match status" value="1"/>
</dbReference>
<dbReference type="CDD" id="cd02440">
    <property type="entry name" value="AdoMet_MTases"/>
    <property type="match status" value="1"/>
</dbReference>
<dbReference type="EMBL" id="JABXJJ020000047">
    <property type="protein sequence ID" value="MDI5973542.1"/>
    <property type="molecule type" value="Genomic_DNA"/>
</dbReference>
<organism evidence="3">
    <name type="scientific">Streptantibioticus silvisoli</name>
    <dbReference type="NCBI Taxonomy" id="2705255"/>
    <lineage>
        <taxon>Bacteria</taxon>
        <taxon>Bacillati</taxon>
        <taxon>Actinomycetota</taxon>
        <taxon>Actinomycetes</taxon>
        <taxon>Kitasatosporales</taxon>
        <taxon>Streptomycetaceae</taxon>
        <taxon>Streptantibioticus</taxon>
    </lineage>
</organism>